<proteinExistence type="predicted"/>
<sequence length="419" mass="48204">LIRIEVAKYRNKVWTNKLIRLKANDNSLWKMTKIFKKDYHPIPTLEKNDFEAVTDIEKANLLASQFEAVHNIDLAQNTQEQDDIISQVQNFIDNTKTDNEWTKFITSPKEIINVIKKLPACKAPGADKIQNIILKNLCRKSIVQLTYIINACIKYSHFPTAWKTGNIVPILKSGKDKTQPSSYRPISLLPTMSKVTEKIMLNRLSSFNEKRKILIDQQFGFREKHSTVQQIIRIVNDISVNFNLDKVTVMLLLDIEKAFDRVWIHGLIYKLIKYDYPVTMIKLINSYLNNRNLYVTVNDSNSNKRRVKAGVPQGSVLGPMLFNVYLNDIPKFDRTQLALFADDTAIYAHSFNAIIAAKQVQIHMSILENFYKTWKISLNAAKTDVIVFTKKKSRNSRIIQPIKVNGHSAKSTNTVKYLG</sequence>
<feature type="non-terminal residue" evidence="2">
    <location>
        <position position="419"/>
    </location>
</feature>
<feature type="domain" description="Reverse transcriptase" evidence="1">
    <location>
        <begin position="151"/>
        <end position="419"/>
    </location>
</feature>
<dbReference type="InterPro" id="IPR000477">
    <property type="entry name" value="RT_dom"/>
</dbReference>
<gene>
    <name evidence="2" type="ORF">KPH14_012919</name>
</gene>
<dbReference type="Pfam" id="PF00078">
    <property type="entry name" value="RVT_1"/>
    <property type="match status" value="1"/>
</dbReference>
<dbReference type="SUPFAM" id="SSF56672">
    <property type="entry name" value="DNA/RNA polymerases"/>
    <property type="match status" value="1"/>
</dbReference>
<protein>
    <recommendedName>
        <fullName evidence="1">Reverse transcriptase domain-containing protein</fullName>
    </recommendedName>
</protein>
<dbReference type="InterPro" id="IPR043502">
    <property type="entry name" value="DNA/RNA_pol_sf"/>
</dbReference>
<dbReference type="EMBL" id="JAIFRP010000771">
    <property type="protein sequence ID" value="KAK2577940.1"/>
    <property type="molecule type" value="Genomic_DNA"/>
</dbReference>
<dbReference type="CDD" id="cd01650">
    <property type="entry name" value="RT_nLTR_like"/>
    <property type="match status" value="1"/>
</dbReference>
<evidence type="ECO:0000313" key="2">
    <source>
        <dbReference type="EMBL" id="KAK2577940.1"/>
    </source>
</evidence>
<dbReference type="AlphaFoldDB" id="A0AAD9VL88"/>
<comment type="caution">
    <text evidence="2">The sequence shown here is derived from an EMBL/GenBank/DDBJ whole genome shotgun (WGS) entry which is preliminary data.</text>
</comment>
<dbReference type="GO" id="GO:0071897">
    <property type="term" value="P:DNA biosynthetic process"/>
    <property type="evidence" value="ECO:0007669"/>
    <property type="project" value="UniProtKB-ARBA"/>
</dbReference>
<reference evidence="2" key="1">
    <citation type="submission" date="2021-08" db="EMBL/GenBank/DDBJ databases">
        <authorList>
            <person name="Misof B."/>
            <person name="Oliver O."/>
            <person name="Podsiadlowski L."/>
            <person name="Donath A."/>
            <person name="Peters R."/>
            <person name="Mayer C."/>
            <person name="Rust J."/>
            <person name="Gunkel S."/>
            <person name="Lesny P."/>
            <person name="Martin S."/>
            <person name="Oeyen J.P."/>
            <person name="Petersen M."/>
            <person name="Panagiotis P."/>
            <person name="Wilbrandt J."/>
            <person name="Tanja T."/>
        </authorList>
    </citation>
    <scope>NUCLEOTIDE SEQUENCE</scope>
    <source>
        <strain evidence="2">GBR_01_08_01A</strain>
        <tissue evidence="2">Thorax + abdomen</tissue>
    </source>
</reference>
<dbReference type="Proteomes" id="UP001258017">
    <property type="component" value="Unassembled WGS sequence"/>
</dbReference>
<evidence type="ECO:0000313" key="3">
    <source>
        <dbReference type="Proteomes" id="UP001258017"/>
    </source>
</evidence>
<dbReference type="PROSITE" id="PS50878">
    <property type="entry name" value="RT_POL"/>
    <property type="match status" value="1"/>
</dbReference>
<dbReference type="PANTHER" id="PTHR19446">
    <property type="entry name" value="REVERSE TRANSCRIPTASES"/>
    <property type="match status" value="1"/>
</dbReference>
<name>A0AAD9VL88_9HYME</name>
<reference evidence="2" key="2">
    <citation type="journal article" date="2023" name="Commun. Biol.">
        <title>Intrasexual cuticular hydrocarbon dimorphism in a wasp sheds light on hydrocarbon biosynthesis genes in Hymenoptera.</title>
        <authorList>
            <person name="Moris V.C."/>
            <person name="Podsiadlowski L."/>
            <person name="Martin S."/>
            <person name="Oeyen J.P."/>
            <person name="Donath A."/>
            <person name="Petersen M."/>
            <person name="Wilbrandt J."/>
            <person name="Misof B."/>
            <person name="Liedtke D."/>
            <person name="Thamm M."/>
            <person name="Scheiner R."/>
            <person name="Schmitt T."/>
            <person name="Niehuis O."/>
        </authorList>
    </citation>
    <scope>NUCLEOTIDE SEQUENCE</scope>
    <source>
        <strain evidence="2">GBR_01_08_01A</strain>
    </source>
</reference>
<evidence type="ECO:0000259" key="1">
    <source>
        <dbReference type="PROSITE" id="PS50878"/>
    </source>
</evidence>
<keyword evidence="3" id="KW-1185">Reference proteome</keyword>
<feature type="non-terminal residue" evidence="2">
    <location>
        <position position="1"/>
    </location>
</feature>
<organism evidence="2 3">
    <name type="scientific">Odynerus spinipes</name>
    <dbReference type="NCBI Taxonomy" id="1348599"/>
    <lineage>
        <taxon>Eukaryota</taxon>
        <taxon>Metazoa</taxon>
        <taxon>Ecdysozoa</taxon>
        <taxon>Arthropoda</taxon>
        <taxon>Hexapoda</taxon>
        <taxon>Insecta</taxon>
        <taxon>Pterygota</taxon>
        <taxon>Neoptera</taxon>
        <taxon>Endopterygota</taxon>
        <taxon>Hymenoptera</taxon>
        <taxon>Apocrita</taxon>
        <taxon>Aculeata</taxon>
        <taxon>Vespoidea</taxon>
        <taxon>Vespidae</taxon>
        <taxon>Eumeninae</taxon>
        <taxon>Odynerus</taxon>
    </lineage>
</organism>
<accession>A0AAD9VL88</accession>